<dbReference type="GO" id="GO:0003677">
    <property type="term" value="F:DNA binding"/>
    <property type="evidence" value="ECO:0007669"/>
    <property type="project" value="InterPro"/>
</dbReference>
<organism evidence="2 4">
    <name type="scientific">Stenotrophomonas maltophilia</name>
    <name type="common">Pseudomonas maltophilia</name>
    <name type="synonym">Xanthomonas maltophilia</name>
    <dbReference type="NCBI Taxonomy" id="40324"/>
    <lineage>
        <taxon>Bacteria</taxon>
        <taxon>Pseudomonadati</taxon>
        <taxon>Pseudomonadota</taxon>
        <taxon>Gammaproteobacteria</taxon>
        <taxon>Lysobacterales</taxon>
        <taxon>Lysobacteraceae</taxon>
        <taxon>Stenotrophomonas</taxon>
        <taxon>Stenotrophomonas maltophilia group</taxon>
    </lineage>
</organism>
<reference evidence="2 4" key="1">
    <citation type="submission" date="2017-12" db="EMBL/GenBank/DDBJ databases">
        <title>Complete Genome Sequence of Stenotrophomonas maltophilia CSM2.</title>
        <authorList>
            <person name="Castro-Jaimes S."/>
            <person name="Lopez-Leal G."/>
            <person name="Barberena Jonas C."/>
            <person name="Bustos P."/>
            <person name="Perez-Oseguera A."/>
            <person name="Cevallos M.A."/>
        </authorList>
    </citation>
    <scope>NUCLEOTIDE SEQUENCE [LARGE SCALE GENOMIC DNA]</scope>
    <source>
        <strain evidence="2 4">CSM2</strain>
    </source>
</reference>
<accession>A0AAD0FQB1</accession>
<dbReference type="EMBL" id="CP025298">
    <property type="protein sequence ID" value="AUI09396.1"/>
    <property type="molecule type" value="Genomic_DNA"/>
</dbReference>
<sequence>MSGVSEAVFAGDAPGDPVNIYDFSRLGLPRKPTHALLNAFTGVTSTYRVQSRKQAWGSIRKFANFLTELDGDPWKNMRSSTISQRYAEWLKAKLLLKTGGSHFNLLRQIYAWLATNDTENSVTWMNIYFPRGQFQREEECSRENILSEEEMRGILIASKKGIDEVRARTRVMASLANGADVQCLTAKDRADLDGMRRGMAQGVLGKINLCAAGFTPYSVKYRPLKRYLFLEICDYIPYLLYIAIETGGNPGGLMALCVDCISDHAVDPLKKEFTWDKFRATEQSSASVSTEGAYAIPKLIGEVVEFTSVLRIAAGARADTVFLSLCRGSIGRVSIQSWHNELALFIDRHGLPDFNFVDLRLSGARLLGNRGEKIERVQSELQHKNSKTTGLYIRSPERKGAAQAKLLGFMGKVVQSAKAVGLHPRNYETTQGYDCTDALSGEAPASKKGQKCLDFLYCAFCPNSVAVLDSPRHVARMIAAQRELDEIKRLAVTSRDVAARYKHAYENSHEILSALLGRVTKVVLREAEKLSVSVPVIGLE</sequence>
<reference evidence="3" key="2">
    <citation type="submission" date="2022-07" db="EMBL/GenBank/DDBJ databases">
        <authorList>
            <consortium name="Clinical and Environmental Microbiology Branch: Whole genome sequencing antimicrobial resistance pathogens in the healthcare setting"/>
        </authorList>
    </citation>
    <scope>NUCLEOTIDE SEQUENCE</scope>
    <source>
        <strain evidence="3">Stenotrophomonas_maltophilia_2021CK-00905</strain>
    </source>
</reference>
<dbReference type="InterPro" id="IPR013762">
    <property type="entry name" value="Integrase-like_cat_sf"/>
</dbReference>
<evidence type="ECO:0000313" key="3">
    <source>
        <dbReference type="EMBL" id="EKT4440279.1"/>
    </source>
</evidence>
<evidence type="ECO:0000313" key="2">
    <source>
        <dbReference type="EMBL" id="AUI09396.1"/>
    </source>
</evidence>
<dbReference type="SUPFAM" id="SSF56349">
    <property type="entry name" value="DNA breaking-rejoining enzymes"/>
    <property type="match status" value="1"/>
</dbReference>
<dbReference type="EMBL" id="ABLOMU010000006">
    <property type="protein sequence ID" value="EKT4440279.1"/>
    <property type="molecule type" value="Genomic_DNA"/>
</dbReference>
<dbReference type="Gene3D" id="1.10.443.10">
    <property type="entry name" value="Intergrase catalytic core"/>
    <property type="match status" value="1"/>
</dbReference>
<dbReference type="RefSeq" id="WP_053451502.1">
    <property type="nucleotide sequence ID" value="NZ_CP014014.1"/>
</dbReference>
<dbReference type="GO" id="GO:0006310">
    <property type="term" value="P:DNA recombination"/>
    <property type="evidence" value="ECO:0007669"/>
    <property type="project" value="UniProtKB-KW"/>
</dbReference>
<dbReference type="Proteomes" id="UP000234414">
    <property type="component" value="Chromosome"/>
</dbReference>
<evidence type="ECO:0000313" key="4">
    <source>
        <dbReference type="Proteomes" id="UP000234414"/>
    </source>
</evidence>
<dbReference type="GO" id="GO:0015074">
    <property type="term" value="P:DNA integration"/>
    <property type="evidence" value="ECO:0007669"/>
    <property type="project" value="InterPro"/>
</dbReference>
<dbReference type="Proteomes" id="UP001214521">
    <property type="component" value="Unassembled WGS sequence"/>
</dbReference>
<proteinExistence type="predicted"/>
<name>A0AAD0FQB1_STEMA</name>
<dbReference type="AlphaFoldDB" id="A0AAD0FQB1"/>
<dbReference type="InterPro" id="IPR011010">
    <property type="entry name" value="DNA_brk_join_enz"/>
</dbReference>
<keyword evidence="1" id="KW-0233">DNA recombination</keyword>
<evidence type="ECO:0000256" key="1">
    <source>
        <dbReference type="ARBA" id="ARBA00023172"/>
    </source>
</evidence>
<gene>
    <name evidence="3" type="ORF">QEK83_000899</name>
    <name evidence="2" type="ORF">SmaCSM2_20345</name>
</gene>
<protein>
    <submittedName>
        <fullName evidence="2">Uncharacterized protein</fullName>
    </submittedName>
</protein>